<dbReference type="AlphaFoldDB" id="A0A0C2IPD2"/>
<evidence type="ECO:0000313" key="2">
    <source>
        <dbReference type="EMBL" id="KII67344.1"/>
    </source>
</evidence>
<keyword evidence="1" id="KW-0472">Membrane</keyword>
<feature type="transmembrane region" description="Helical" evidence="1">
    <location>
        <begin position="161"/>
        <end position="181"/>
    </location>
</feature>
<organism evidence="2 3">
    <name type="scientific">Thelohanellus kitauei</name>
    <name type="common">Myxosporean</name>
    <dbReference type="NCBI Taxonomy" id="669202"/>
    <lineage>
        <taxon>Eukaryota</taxon>
        <taxon>Metazoa</taxon>
        <taxon>Cnidaria</taxon>
        <taxon>Myxozoa</taxon>
        <taxon>Myxosporea</taxon>
        <taxon>Bivalvulida</taxon>
        <taxon>Platysporina</taxon>
        <taxon>Myxobolidae</taxon>
        <taxon>Thelohanellus</taxon>
    </lineage>
</organism>
<protein>
    <submittedName>
        <fullName evidence="2">Uncharacterized protein</fullName>
    </submittedName>
</protein>
<evidence type="ECO:0000313" key="3">
    <source>
        <dbReference type="Proteomes" id="UP000031668"/>
    </source>
</evidence>
<accession>A0A0C2IPD2</accession>
<keyword evidence="1" id="KW-0812">Transmembrane</keyword>
<sequence length="320" mass="37575">MEEFIDKNITENSTKKSFMYLVSEFHKIVKFHKIVTISPVTTIISKFIALFMEKSLLPKNQMNTMLWLTKLPHEDPTLDTEQPINHRHGPHTDRLKDTEEPNIFYLWDFTRTIYHTFYIEKYIICHGNLTSKYNCTKTCMVSDKWIKMKAIKSETMRSTNLIGILKFLNVITFILLISYLIRETIHNNTREANNYTFESTVAGYTNFNTNTTESLWKYFGLHPKKSFLKDYDICDNPNDTYQIYSDLNQGCGSSASYNDYAIACHNRNCNEYNLQINNMEEDDLGDPIILNMNNEDLFTKTYHYLKKASPRIIDLSNDIT</sequence>
<proteinExistence type="predicted"/>
<keyword evidence="3" id="KW-1185">Reference proteome</keyword>
<reference evidence="2 3" key="1">
    <citation type="journal article" date="2014" name="Genome Biol. Evol.">
        <title>The genome of the myxosporean Thelohanellus kitauei shows adaptations to nutrient acquisition within its fish host.</title>
        <authorList>
            <person name="Yang Y."/>
            <person name="Xiong J."/>
            <person name="Zhou Z."/>
            <person name="Huo F."/>
            <person name="Miao W."/>
            <person name="Ran C."/>
            <person name="Liu Y."/>
            <person name="Zhang J."/>
            <person name="Feng J."/>
            <person name="Wang M."/>
            <person name="Wang M."/>
            <person name="Wang L."/>
            <person name="Yao B."/>
        </authorList>
    </citation>
    <scope>NUCLEOTIDE SEQUENCE [LARGE SCALE GENOMIC DNA]</scope>
    <source>
        <strain evidence="2">Wuqing</strain>
    </source>
</reference>
<keyword evidence="1" id="KW-1133">Transmembrane helix</keyword>
<dbReference type="Proteomes" id="UP000031668">
    <property type="component" value="Unassembled WGS sequence"/>
</dbReference>
<gene>
    <name evidence="2" type="ORF">RF11_07651</name>
</gene>
<name>A0A0C2IPD2_THEKT</name>
<dbReference type="EMBL" id="JWZT01003221">
    <property type="protein sequence ID" value="KII67344.1"/>
    <property type="molecule type" value="Genomic_DNA"/>
</dbReference>
<evidence type="ECO:0000256" key="1">
    <source>
        <dbReference type="SAM" id="Phobius"/>
    </source>
</evidence>
<comment type="caution">
    <text evidence="2">The sequence shown here is derived from an EMBL/GenBank/DDBJ whole genome shotgun (WGS) entry which is preliminary data.</text>
</comment>